<dbReference type="EMBL" id="CCKQ01019593">
    <property type="protein sequence ID" value="CDW91604.1"/>
    <property type="molecule type" value="Genomic_DNA"/>
</dbReference>
<organism evidence="2 3">
    <name type="scientific">Stylonychia lemnae</name>
    <name type="common">Ciliate</name>
    <dbReference type="NCBI Taxonomy" id="5949"/>
    <lineage>
        <taxon>Eukaryota</taxon>
        <taxon>Sar</taxon>
        <taxon>Alveolata</taxon>
        <taxon>Ciliophora</taxon>
        <taxon>Intramacronucleata</taxon>
        <taxon>Spirotrichea</taxon>
        <taxon>Stichotrichia</taxon>
        <taxon>Sporadotrichida</taxon>
        <taxon>Oxytrichidae</taxon>
        <taxon>Stylonychinae</taxon>
        <taxon>Stylonychia</taxon>
    </lineage>
</organism>
<dbReference type="Proteomes" id="UP000039865">
    <property type="component" value="Unassembled WGS sequence"/>
</dbReference>
<reference evidence="2 3" key="1">
    <citation type="submission" date="2014-06" db="EMBL/GenBank/DDBJ databases">
        <authorList>
            <person name="Swart Estienne"/>
        </authorList>
    </citation>
    <scope>NUCLEOTIDE SEQUENCE [LARGE SCALE GENOMIC DNA]</scope>
    <source>
        <strain evidence="2 3">130c</strain>
    </source>
</reference>
<evidence type="ECO:0000313" key="2">
    <source>
        <dbReference type="EMBL" id="CDW91604.1"/>
    </source>
</evidence>
<name>A0A078BB27_STYLE</name>
<feature type="compositionally biased region" description="Polar residues" evidence="1">
    <location>
        <begin position="876"/>
        <end position="903"/>
    </location>
</feature>
<feature type="region of interest" description="Disordered" evidence="1">
    <location>
        <begin position="557"/>
        <end position="580"/>
    </location>
</feature>
<accession>A0A078BB27</accession>
<feature type="compositionally biased region" description="Polar residues" evidence="1">
    <location>
        <begin position="486"/>
        <end position="511"/>
    </location>
</feature>
<feature type="region of interest" description="Disordered" evidence="1">
    <location>
        <begin position="1023"/>
        <end position="1047"/>
    </location>
</feature>
<dbReference type="OrthoDB" id="298589at2759"/>
<feature type="region of interest" description="Disordered" evidence="1">
    <location>
        <begin position="460"/>
        <end position="511"/>
    </location>
</feature>
<dbReference type="InParanoid" id="A0A078BB27"/>
<sequence length="1047" mass="121685">MNNINSELEWLFYNLWTKVGPSPPKFSFSVPETVFYRHGRPESWYFTNKEGIILKKNKFNVNQKMIHQKFTKKISPQDQVVATSYNYQKDSPFLDLYMDHIPVNDFRTYIFFTLEEQEKPTALQKFVFSKTSCNQMIRCHFSQAISIVERQTNNYKLNENKIPLEDRTATFEGPSYLSKSENIVSNNIVQEVNAAVQEIEEHMFENSGVRLLSGIFYFKIDKADGLVLIFATNIKIDKVDKNTNDGIEIRLKLASQLRQQNELPSVNSQIKSSFARPQSNYGMKKASSNRLKVQECPFCDVIIDYSNEAFDVNIQQIQKIWNFHKDNADFPVELIQNQNDVNENLRINILFKVVPLTNQQIIPKPILKIHPNLTFEKYTLKKTDPLFLYESVKICEKCYQYVRSMIEYINFQLDERPSRTVVSQTSSKNFQFSNKHIASHTESLNSDQLSQKSMKPYLMKQQMKAQSTQFGQQHSSTKNHDIEQVLKQNRSSLTKRSGSEKGSASDQDYQKQQFTNYNQYTQRRKIDCQLFTQSNNYMSQSKSNANTNNKVNFNEQEASDNNSMNESQLSQSNSNKPPQNQAMMMFSKVEQGKEIASYVKLNEDSELQQIQEVQQNLEQSHLMSNKEAKRKSSYKDRNNFQRVMGQQAKNNKDTVKNLPKIDWEKEYQQNVRQKVEKAKSEIFKAVDYIESGKYENLMNDSLDLKLQEDLNISRANDISSDIMKIEQAYNMQQSTYHQQPQVRPYTNQDNSMFDKFYDSAQKSSSTTDKKNNQISILDEKIRIPKDLNMQQSTQSQRQFNQLFNVSQQKGALFSQVYKENISNMQNQITKARIQPQKRIRPMSSKPPINKNNQGLQSQQINIDFDTEQSQITRPLSNSAKKPSVILNNEAINSNPDLRMNQNKKQPKQRTKSANRTVRRQIIYQGGQEQQPVKKQGGGLFDFQNMTEKDIEQIAENADTLIQIIQNIKGNVAVPVTTSNQSTLQDNYHKQNQKLMQSAKSNFAQEACIEEEDEEDCTQEEGLLALESERSKRNNNNNPTEKNDGTWW</sequence>
<feature type="region of interest" description="Disordered" evidence="1">
    <location>
        <begin position="876"/>
        <end position="915"/>
    </location>
</feature>
<dbReference type="OMA" id="MAHEDEK"/>
<keyword evidence="3" id="KW-1185">Reference proteome</keyword>
<feature type="compositionally biased region" description="Basic residues" evidence="1">
    <location>
        <begin position="904"/>
        <end position="915"/>
    </location>
</feature>
<evidence type="ECO:0000313" key="3">
    <source>
        <dbReference type="Proteomes" id="UP000039865"/>
    </source>
</evidence>
<dbReference type="AlphaFoldDB" id="A0A078BB27"/>
<evidence type="ECO:0000256" key="1">
    <source>
        <dbReference type="SAM" id="MobiDB-lite"/>
    </source>
</evidence>
<proteinExistence type="predicted"/>
<protein>
    <submittedName>
        <fullName evidence="2">Uncharacterized protein</fullName>
    </submittedName>
</protein>
<gene>
    <name evidence="2" type="primary">Contig15622.g16649</name>
    <name evidence="2" type="ORF">STYLEM_20762</name>
</gene>
<feature type="compositionally biased region" description="Polar residues" evidence="1">
    <location>
        <begin position="463"/>
        <end position="476"/>
    </location>
</feature>